<dbReference type="PANTHER" id="PTHR43537">
    <property type="entry name" value="TRANSCRIPTIONAL REGULATOR, GNTR FAMILY"/>
    <property type="match status" value="1"/>
</dbReference>
<evidence type="ECO:0000256" key="4">
    <source>
        <dbReference type="SAM" id="MobiDB-lite"/>
    </source>
</evidence>
<proteinExistence type="predicted"/>
<reference evidence="7" key="1">
    <citation type="submission" date="2016-10" db="EMBL/GenBank/DDBJ databases">
        <authorList>
            <person name="Varghese N."/>
            <person name="Submissions S."/>
        </authorList>
    </citation>
    <scope>NUCLEOTIDE SEQUENCE [LARGE SCALE GENOMIC DNA]</scope>
    <source>
        <strain evidence="7">DSM 26879</strain>
    </source>
</reference>
<dbReference type="Pfam" id="PF07729">
    <property type="entry name" value="FCD"/>
    <property type="match status" value="1"/>
</dbReference>
<keyword evidence="2 6" id="KW-0238">DNA-binding</keyword>
<dbReference type="SMART" id="SM00895">
    <property type="entry name" value="FCD"/>
    <property type="match status" value="1"/>
</dbReference>
<dbReference type="EMBL" id="FOYP01000002">
    <property type="protein sequence ID" value="SFR53206.1"/>
    <property type="molecule type" value="Genomic_DNA"/>
</dbReference>
<dbReference type="InterPro" id="IPR008920">
    <property type="entry name" value="TF_FadR/GntR_C"/>
</dbReference>
<dbReference type="Gene3D" id="1.20.120.530">
    <property type="entry name" value="GntR ligand-binding domain-like"/>
    <property type="match status" value="1"/>
</dbReference>
<dbReference type="Gene3D" id="1.10.10.10">
    <property type="entry name" value="Winged helix-like DNA-binding domain superfamily/Winged helix DNA-binding domain"/>
    <property type="match status" value="1"/>
</dbReference>
<dbReference type="RefSeq" id="WP_090200987.1">
    <property type="nucleotide sequence ID" value="NZ_FOYP01000002.1"/>
</dbReference>
<dbReference type="InterPro" id="IPR036390">
    <property type="entry name" value="WH_DNA-bd_sf"/>
</dbReference>
<keyword evidence="1" id="KW-0805">Transcription regulation</keyword>
<dbReference type="CDD" id="cd07377">
    <property type="entry name" value="WHTH_GntR"/>
    <property type="match status" value="1"/>
</dbReference>
<gene>
    <name evidence="6" type="ORF">SAMN04488005_2638</name>
</gene>
<dbReference type="PANTHER" id="PTHR43537:SF5">
    <property type="entry name" value="UXU OPERON TRANSCRIPTIONAL REGULATOR"/>
    <property type="match status" value="1"/>
</dbReference>
<evidence type="ECO:0000256" key="3">
    <source>
        <dbReference type="ARBA" id="ARBA00023163"/>
    </source>
</evidence>
<dbReference type="SUPFAM" id="SSF48008">
    <property type="entry name" value="GntR ligand-binding domain-like"/>
    <property type="match status" value="1"/>
</dbReference>
<dbReference type="InterPro" id="IPR036388">
    <property type="entry name" value="WH-like_DNA-bd_sf"/>
</dbReference>
<feature type="domain" description="HTH gntR-type" evidence="5">
    <location>
        <begin position="31"/>
        <end position="98"/>
    </location>
</feature>
<evidence type="ECO:0000256" key="1">
    <source>
        <dbReference type="ARBA" id="ARBA00023015"/>
    </source>
</evidence>
<dbReference type="Proteomes" id="UP000199478">
    <property type="component" value="Unassembled WGS sequence"/>
</dbReference>
<dbReference type="AlphaFoldDB" id="A0A1I6HFE8"/>
<dbReference type="Pfam" id="PF00392">
    <property type="entry name" value="GntR"/>
    <property type="match status" value="1"/>
</dbReference>
<feature type="region of interest" description="Disordered" evidence="4">
    <location>
        <begin position="259"/>
        <end position="281"/>
    </location>
</feature>
<dbReference type="PROSITE" id="PS50949">
    <property type="entry name" value="HTH_GNTR"/>
    <property type="match status" value="1"/>
</dbReference>
<evidence type="ECO:0000259" key="5">
    <source>
        <dbReference type="PROSITE" id="PS50949"/>
    </source>
</evidence>
<name>A0A1I6HFE8_9RHOB</name>
<keyword evidence="7" id="KW-1185">Reference proteome</keyword>
<evidence type="ECO:0000256" key="2">
    <source>
        <dbReference type="ARBA" id="ARBA00023125"/>
    </source>
</evidence>
<evidence type="ECO:0000313" key="6">
    <source>
        <dbReference type="EMBL" id="SFR53206.1"/>
    </source>
</evidence>
<dbReference type="InterPro" id="IPR000524">
    <property type="entry name" value="Tscrpt_reg_HTH_GntR"/>
</dbReference>
<accession>A0A1I6HFE8</accession>
<protein>
    <submittedName>
        <fullName evidence="6">DNA-binding transcriptional regulator, GntR family</fullName>
    </submittedName>
</protein>
<feature type="compositionally biased region" description="Polar residues" evidence="4">
    <location>
        <begin position="264"/>
        <end position="281"/>
    </location>
</feature>
<organism evidence="6 7">
    <name type="scientific">Yoonia tamlensis</name>
    <dbReference type="NCBI Taxonomy" id="390270"/>
    <lineage>
        <taxon>Bacteria</taxon>
        <taxon>Pseudomonadati</taxon>
        <taxon>Pseudomonadota</taxon>
        <taxon>Alphaproteobacteria</taxon>
        <taxon>Rhodobacterales</taxon>
        <taxon>Paracoccaceae</taxon>
        <taxon>Yoonia</taxon>
    </lineage>
</organism>
<dbReference type="SMART" id="SM00345">
    <property type="entry name" value="HTH_GNTR"/>
    <property type="match status" value="1"/>
</dbReference>
<keyword evidence="3" id="KW-0804">Transcription</keyword>
<sequence length="281" mass="31391">MSAQTTVPHVDVPGALSLQELLRDVVFDASKPLASQIYELLRDFIVSVKIKPGCALSEKEIGALLNASKTPVREAMIRLEETGLVRIVPQSGTYVAPLDVKSYISACFTRLHLEIGAVRAAAHSPSRHKFKAVFDDLVAQQQSAWDSDDFEAFFHLDEALHKEFFRAAEVPDVWETVRRTQADVYRVRHLRRIRNIRNGAKVIADHKAIISAILDGDADRAQTALIAHIGSLEAKIKSLADQPDLMRIIEILNTTRPRSRRQKSNLSNTAQVTEETCQVSY</sequence>
<dbReference type="GO" id="GO:0003677">
    <property type="term" value="F:DNA binding"/>
    <property type="evidence" value="ECO:0007669"/>
    <property type="project" value="UniProtKB-KW"/>
</dbReference>
<dbReference type="STRING" id="390270.SAMN04488005_2638"/>
<evidence type="ECO:0000313" key="7">
    <source>
        <dbReference type="Proteomes" id="UP000199478"/>
    </source>
</evidence>
<dbReference type="SUPFAM" id="SSF46785">
    <property type="entry name" value="Winged helix' DNA-binding domain"/>
    <property type="match status" value="1"/>
</dbReference>
<dbReference type="OrthoDB" id="8155773at2"/>
<dbReference type="InterPro" id="IPR011711">
    <property type="entry name" value="GntR_C"/>
</dbReference>
<dbReference type="GO" id="GO:0003700">
    <property type="term" value="F:DNA-binding transcription factor activity"/>
    <property type="evidence" value="ECO:0007669"/>
    <property type="project" value="InterPro"/>
</dbReference>